<keyword evidence="2" id="KW-1185">Reference proteome</keyword>
<organism evidence="1 2">
    <name type="scientific">Paraburkholderia edwinii</name>
    <dbReference type="NCBI Taxonomy" id="2861782"/>
    <lineage>
        <taxon>Bacteria</taxon>
        <taxon>Pseudomonadati</taxon>
        <taxon>Pseudomonadota</taxon>
        <taxon>Betaproteobacteria</taxon>
        <taxon>Burkholderiales</taxon>
        <taxon>Burkholderiaceae</taxon>
        <taxon>Paraburkholderia</taxon>
    </lineage>
</organism>
<dbReference type="EMBL" id="CP080096">
    <property type="protein sequence ID" value="QYD72097.1"/>
    <property type="molecule type" value="Genomic_DNA"/>
</dbReference>
<dbReference type="InterPro" id="IPR046653">
    <property type="entry name" value="DUF6765"/>
</dbReference>
<protein>
    <submittedName>
        <fullName evidence="1">Uncharacterized protein</fullName>
    </submittedName>
</protein>
<sequence>MNIDFHYGVVYITTRLGGLSPKDAQTVAHACQYIDDATTPGLLRFAGGEQFERFASAHKLFDYVNTQDDLNRLVWTPFHFLPAGVGKTLEQRAICRPDSDVARELVRHALERRGADNALHRLGTTLHTYVDTWAHQGFSGIESDYNKVSHLEADDCTREDWLERIERYTEHLIDKLQSDVLTRALPLGHGAALTYPDLPWAKWHYVNGKNEAVHRDNLPQFMEAADMACRVVQAWVAPQAADFAGQPGLSAAAKTALQQLLANNTDRDEMKRLEVIRDAVLAGSIPGIQETIPDYVAKGPGSWKHIATGIKVRDDGKVQPKYSKTFESSDYRKFHDAVKEQRFAIVQEILPARGLRLA</sequence>
<dbReference type="Pfam" id="PF20551">
    <property type="entry name" value="DUF6765"/>
    <property type="match status" value="1"/>
</dbReference>
<dbReference type="RefSeq" id="WP_219801525.1">
    <property type="nucleotide sequence ID" value="NZ_CP080096.1"/>
</dbReference>
<gene>
    <name evidence="1" type="ORF">KZJ38_34690</name>
</gene>
<reference evidence="1 2" key="1">
    <citation type="submission" date="2021-07" db="EMBL/GenBank/DDBJ databases">
        <title>Paraburkholderia edwinii protects Aspergillus sp. from phenazines by acting as a toxin sponge.</title>
        <authorList>
            <person name="Dahlstrom K.M."/>
            <person name="Newman D.K."/>
        </authorList>
    </citation>
    <scope>NUCLEOTIDE SEQUENCE [LARGE SCALE GENOMIC DNA]</scope>
    <source>
        <strain evidence="1 2">Pe01</strain>
    </source>
</reference>
<accession>A0ABX8UUW7</accession>
<evidence type="ECO:0000313" key="2">
    <source>
        <dbReference type="Proteomes" id="UP000826462"/>
    </source>
</evidence>
<dbReference type="Proteomes" id="UP000826462">
    <property type="component" value="Chromosome 2"/>
</dbReference>
<name>A0ABX8UUW7_9BURK</name>
<proteinExistence type="predicted"/>
<evidence type="ECO:0000313" key="1">
    <source>
        <dbReference type="EMBL" id="QYD72097.1"/>
    </source>
</evidence>